<dbReference type="SUPFAM" id="SSF49447">
    <property type="entry name" value="Second domain of Mu2 adaptin subunit (ap50) of ap2 adaptor"/>
    <property type="match status" value="1"/>
</dbReference>
<sequence length="1357" mass="152505">MSSQSFDESSNLVIEVTSPTEPHSTGAESTDFEDTEKSKFKEKHKGGLHFIKKRAKSPFRSPLKSPIKSPFKSPKTSSKASKADEELLTEDYKDIEKKISEKKTEEWQMFQQMQDRIKLNVLKTKSSLTKLTSESSEEHFDDMEGKRSSGDDENNLLGGENSSADNENSCDTGELLNLELQQLSVTPRGIPKPPANSLRTSMENLSESQGPSTDTEGDLLGLSDDVDNGNVEQQHAANSAYINPDLLELDGLMSSTDSPYESSMHSSFDESDMTFGSNMHSARSSARTTPLGFEQGSWIGTSTQSSAMTSKFVSDLVDEFLQLDTMKEAAASAEVNPFSTSQKSNNLLDSLDPFSSVSGTSITSQTQAIVSNVNADTTLLDSTTSSTVQMPSEQVSSLESDPFGFGSVEDTSAKKEPPQEDILETGLPTGLDGAPVLFDPFNGCKDNTIGRSISPHVYDNFGFGLANASDANENNDEDSVDHANLQLDSETTKECGNFENLNPFLTDENPLRADVFEEKFSEMGNKTYSSNVDLAWGSQGEDSVEKHSINPFKDDFFDTAIDIANDPNRTRNNPFLDDTCEVVMNIDNAHNPFLDLDTDPSYTGDLTDFGLSDSGDILSSNKTSEQKLSGTKLDDFDPFRTIEESQEDFITYEKAKGLSSEADISSSQGKEAEVAKENDNEEDDDDEDDDDIFKLKIKPIPADPNKRKVPTDFGPVPMLKPPPKIPKSPQPPRVNPFDRDSPPEENFAKFEIMHEKKEEEEATMPVQSVSFSTTISTTGSVTPEEEQNLEPLEPFYVEEVKDGWKLMLRQPTKKKLTTNRFWKGVIVRLVKTEEGPVIKVFSEKDNGECYHELPLQPCYSVSDVAQQHYDQYGKIYTLKIQYIFYRERVGIKTDRITPSFVKKPKATMILDHAPQVSEMMKLGSLDRNEIKSFGRAIENALMHLDAHREKTLTYVKEEVCAEVVDEYEAELDKAGVLQKQKARVRVFFLAFVTGMPTCEVGLNDRRRDGKEVVGRYDIIPIKTEEWIKLEDVEFHCCVDLKEYENTNNIKFHPLDACHFEVMRYRVRLRQNKELPLQLKIQQTLSEKKCEIRCDLLVTGYHSFSKKHGQFPCEDIEVHFPIPEQWIYLFRYEKRFRYGAFKSSTRKPGKIKGLERLTMIAQGLLTPTLMEADVGGAKYEHLNRAVVWRIPRLPERNEGAYTSHLFKLTLEFGAHDEVPESFEQFTTVDFTMPSCTVSKSQVRSISVENPTPPEKWVKYLAKYHYRIEIDHRDERAQSSKMATKESPASDTVCRTCVSKHKADLSLGEQIVEEIRADPDTVPISQSNQTDHADEFSTPYPPPPLNPPVTPAYHVAVCL</sequence>
<feature type="compositionally biased region" description="Basic and acidic residues" evidence="5">
    <location>
        <begin position="136"/>
        <end position="150"/>
    </location>
</feature>
<dbReference type="FunFam" id="2.60.40.1170:FF:000022">
    <property type="entry name" value="AP-1 complex subunit mu"/>
    <property type="match status" value="1"/>
</dbReference>
<dbReference type="InParanoid" id="K1Q9Q4"/>
<evidence type="ECO:0000256" key="5">
    <source>
        <dbReference type="SAM" id="MobiDB-lite"/>
    </source>
</evidence>
<proteinExistence type="inferred from homology"/>
<feature type="compositionally biased region" description="Polar residues" evidence="5">
    <location>
        <begin position="197"/>
        <end position="214"/>
    </location>
</feature>
<feature type="compositionally biased region" description="Polar residues" evidence="5">
    <location>
        <begin position="388"/>
        <end position="399"/>
    </location>
</feature>
<dbReference type="EMBL" id="JH816757">
    <property type="protein sequence ID" value="EKC33467.1"/>
    <property type="molecule type" value="Genomic_DNA"/>
</dbReference>
<comment type="subcellular location">
    <subcellularLocation>
        <location evidence="1">Cytoplasm</location>
    </subcellularLocation>
</comment>
<feature type="compositionally biased region" description="Basic and acidic residues" evidence="5">
    <location>
        <begin position="81"/>
        <end position="92"/>
    </location>
</feature>
<dbReference type="PROSITE" id="PS51072">
    <property type="entry name" value="MHD"/>
    <property type="match status" value="1"/>
</dbReference>
<evidence type="ECO:0000256" key="4">
    <source>
        <dbReference type="ARBA" id="ARBA00022583"/>
    </source>
</evidence>
<dbReference type="GO" id="GO:0006897">
    <property type="term" value="P:endocytosis"/>
    <property type="evidence" value="ECO:0007669"/>
    <property type="project" value="UniProtKB-KW"/>
</dbReference>
<name>K1Q9Q4_MAGGI</name>
<keyword evidence="3" id="KW-0963">Cytoplasm</keyword>
<dbReference type="PROSITE" id="PS51070">
    <property type="entry name" value="SHD"/>
    <property type="match status" value="1"/>
</dbReference>
<dbReference type="GO" id="GO:0005737">
    <property type="term" value="C:cytoplasm"/>
    <property type="evidence" value="ECO:0007669"/>
    <property type="project" value="UniProtKB-SubCell"/>
</dbReference>
<keyword evidence="4" id="KW-0254">Endocytosis</keyword>
<feature type="compositionally biased region" description="Polar residues" evidence="5">
    <location>
        <begin position="617"/>
        <end position="629"/>
    </location>
</feature>
<dbReference type="Pfam" id="PF00928">
    <property type="entry name" value="Adap_comp_sub"/>
    <property type="match status" value="1"/>
</dbReference>
<evidence type="ECO:0000256" key="3">
    <source>
        <dbReference type="ARBA" id="ARBA00022490"/>
    </source>
</evidence>
<feature type="region of interest" description="Disordered" evidence="5">
    <location>
        <begin position="1319"/>
        <end position="1345"/>
    </location>
</feature>
<accession>K1Q9Q4</accession>
<dbReference type="InterPro" id="IPR012320">
    <property type="entry name" value="SHD_dom"/>
</dbReference>
<protein>
    <submittedName>
        <fullName evidence="6">Protein stoned-B</fullName>
    </submittedName>
</protein>
<feature type="region of interest" description="Disordered" evidence="5">
    <location>
        <begin position="1"/>
        <end position="92"/>
    </location>
</feature>
<dbReference type="HOGENOM" id="CLU_257254_0_0_1"/>
<reference evidence="6" key="1">
    <citation type="journal article" date="2012" name="Nature">
        <title>The oyster genome reveals stress adaptation and complexity of shell formation.</title>
        <authorList>
            <person name="Zhang G."/>
            <person name="Fang X."/>
            <person name="Guo X."/>
            <person name="Li L."/>
            <person name="Luo R."/>
            <person name="Xu F."/>
            <person name="Yang P."/>
            <person name="Zhang L."/>
            <person name="Wang X."/>
            <person name="Qi H."/>
            <person name="Xiong Z."/>
            <person name="Que H."/>
            <person name="Xie Y."/>
            <person name="Holland P.W."/>
            <person name="Paps J."/>
            <person name="Zhu Y."/>
            <person name="Wu F."/>
            <person name="Chen Y."/>
            <person name="Wang J."/>
            <person name="Peng C."/>
            <person name="Meng J."/>
            <person name="Yang L."/>
            <person name="Liu J."/>
            <person name="Wen B."/>
            <person name="Zhang N."/>
            <person name="Huang Z."/>
            <person name="Zhu Q."/>
            <person name="Feng Y."/>
            <person name="Mount A."/>
            <person name="Hedgecock D."/>
            <person name="Xu Z."/>
            <person name="Liu Y."/>
            <person name="Domazet-Loso T."/>
            <person name="Du Y."/>
            <person name="Sun X."/>
            <person name="Zhang S."/>
            <person name="Liu B."/>
            <person name="Cheng P."/>
            <person name="Jiang X."/>
            <person name="Li J."/>
            <person name="Fan D."/>
            <person name="Wang W."/>
            <person name="Fu W."/>
            <person name="Wang T."/>
            <person name="Wang B."/>
            <person name="Zhang J."/>
            <person name="Peng Z."/>
            <person name="Li Y."/>
            <person name="Li N."/>
            <person name="Wang J."/>
            <person name="Chen M."/>
            <person name="He Y."/>
            <person name="Tan F."/>
            <person name="Song X."/>
            <person name="Zheng Q."/>
            <person name="Huang R."/>
            <person name="Yang H."/>
            <person name="Du X."/>
            <person name="Chen L."/>
            <person name="Yang M."/>
            <person name="Gaffney P.M."/>
            <person name="Wang S."/>
            <person name="Luo L."/>
            <person name="She Z."/>
            <person name="Ming Y."/>
            <person name="Huang W."/>
            <person name="Zhang S."/>
            <person name="Huang B."/>
            <person name="Zhang Y."/>
            <person name="Qu T."/>
            <person name="Ni P."/>
            <person name="Miao G."/>
            <person name="Wang J."/>
            <person name="Wang Q."/>
            <person name="Steinberg C.E."/>
            <person name="Wang H."/>
            <person name="Li N."/>
            <person name="Qian L."/>
            <person name="Zhang G."/>
            <person name="Li Y."/>
            <person name="Yang H."/>
            <person name="Liu X."/>
            <person name="Wang J."/>
            <person name="Yin Y."/>
            <person name="Wang J."/>
        </authorList>
    </citation>
    <scope>NUCLEOTIDE SEQUENCE [LARGE SCALE GENOMIC DNA]</scope>
    <source>
        <strain evidence="6">05x7-T-G4-1.051#20</strain>
    </source>
</reference>
<feature type="compositionally biased region" description="Acidic residues" evidence="5">
    <location>
        <begin position="679"/>
        <end position="691"/>
    </location>
</feature>
<dbReference type="InterPro" id="IPR036168">
    <property type="entry name" value="AP2_Mu_C_sf"/>
</dbReference>
<comment type="similarity">
    <text evidence="2">Belongs to the Stoned B family.</text>
</comment>
<evidence type="ECO:0000313" key="6">
    <source>
        <dbReference type="EMBL" id="EKC33467.1"/>
    </source>
</evidence>
<gene>
    <name evidence="6" type="ORF">CGI_10015256</name>
</gene>
<dbReference type="PANTHER" id="PTHR10529">
    <property type="entry name" value="AP COMPLEX SUBUNIT MU"/>
    <property type="match status" value="1"/>
</dbReference>
<feature type="compositionally biased region" description="Basic residues" evidence="5">
    <location>
        <begin position="40"/>
        <end position="57"/>
    </location>
</feature>
<feature type="compositionally biased region" description="Polar residues" evidence="5">
    <location>
        <begin position="160"/>
        <end position="171"/>
    </location>
</feature>
<feature type="compositionally biased region" description="Pro residues" evidence="5">
    <location>
        <begin position="718"/>
        <end position="734"/>
    </location>
</feature>
<feature type="region of interest" description="Disordered" evidence="5">
    <location>
        <begin position="613"/>
        <end position="633"/>
    </location>
</feature>
<dbReference type="InterPro" id="IPR050431">
    <property type="entry name" value="Adaptor_comp_med_subunit"/>
</dbReference>
<feature type="region of interest" description="Disordered" evidence="5">
    <location>
        <begin position="658"/>
        <end position="742"/>
    </location>
</feature>
<feature type="compositionally biased region" description="Low complexity" evidence="5">
    <location>
        <begin position="61"/>
        <end position="80"/>
    </location>
</feature>
<feature type="region of interest" description="Disordered" evidence="5">
    <location>
        <begin position="128"/>
        <end position="229"/>
    </location>
</feature>
<dbReference type="InterPro" id="IPR028565">
    <property type="entry name" value="MHD"/>
</dbReference>
<dbReference type="Gene3D" id="2.60.40.1170">
    <property type="entry name" value="Mu homology domain, subdomain B"/>
    <property type="match status" value="1"/>
</dbReference>
<feature type="region of interest" description="Disordered" evidence="5">
    <location>
        <begin position="384"/>
        <end position="419"/>
    </location>
</feature>
<evidence type="ECO:0000256" key="1">
    <source>
        <dbReference type="ARBA" id="ARBA00004496"/>
    </source>
</evidence>
<organism evidence="6">
    <name type="scientific">Magallana gigas</name>
    <name type="common">Pacific oyster</name>
    <name type="synonym">Crassostrea gigas</name>
    <dbReference type="NCBI Taxonomy" id="29159"/>
    <lineage>
        <taxon>Eukaryota</taxon>
        <taxon>Metazoa</taxon>
        <taxon>Spiralia</taxon>
        <taxon>Lophotrochozoa</taxon>
        <taxon>Mollusca</taxon>
        <taxon>Bivalvia</taxon>
        <taxon>Autobranchia</taxon>
        <taxon>Pteriomorphia</taxon>
        <taxon>Ostreida</taxon>
        <taxon>Ostreoidea</taxon>
        <taxon>Ostreidae</taxon>
        <taxon>Magallana</taxon>
    </lineage>
</organism>
<feature type="compositionally biased region" description="Polar residues" evidence="5">
    <location>
        <begin position="1"/>
        <end position="28"/>
    </location>
</feature>
<evidence type="ECO:0000256" key="2">
    <source>
        <dbReference type="ARBA" id="ARBA00005579"/>
    </source>
</evidence>